<keyword evidence="2" id="KW-0812">Transmembrane</keyword>
<keyword evidence="5" id="KW-1185">Reference proteome</keyword>
<dbReference type="AlphaFoldDB" id="A0A6J8DLB4"/>
<dbReference type="EMBL" id="CACVKT020007612">
    <property type="protein sequence ID" value="CAC5408926.1"/>
    <property type="molecule type" value="Genomic_DNA"/>
</dbReference>
<dbReference type="OrthoDB" id="5965014at2759"/>
<keyword evidence="2" id="KW-0472">Membrane</keyword>
<accession>A0A6J8DLB4</accession>
<organism evidence="4 5">
    <name type="scientific">Mytilus coruscus</name>
    <name type="common">Sea mussel</name>
    <dbReference type="NCBI Taxonomy" id="42192"/>
    <lineage>
        <taxon>Eukaryota</taxon>
        <taxon>Metazoa</taxon>
        <taxon>Spiralia</taxon>
        <taxon>Lophotrochozoa</taxon>
        <taxon>Mollusca</taxon>
        <taxon>Bivalvia</taxon>
        <taxon>Autobranchia</taxon>
        <taxon>Pteriomorphia</taxon>
        <taxon>Mytilida</taxon>
        <taxon>Mytiloidea</taxon>
        <taxon>Mytilidae</taxon>
        <taxon>Mytilinae</taxon>
        <taxon>Mytilus</taxon>
    </lineage>
</organism>
<feature type="transmembrane region" description="Helical" evidence="2">
    <location>
        <begin position="363"/>
        <end position="386"/>
    </location>
</feature>
<feature type="transmembrane region" description="Helical" evidence="2">
    <location>
        <begin position="493"/>
        <end position="519"/>
    </location>
</feature>
<evidence type="ECO:0000256" key="1">
    <source>
        <dbReference type="SAM" id="MobiDB-lite"/>
    </source>
</evidence>
<feature type="transmembrane region" description="Helical" evidence="2">
    <location>
        <begin position="199"/>
        <end position="223"/>
    </location>
</feature>
<evidence type="ECO:0000256" key="3">
    <source>
        <dbReference type="SAM" id="SignalP"/>
    </source>
</evidence>
<dbReference type="Proteomes" id="UP000507470">
    <property type="component" value="Unassembled WGS sequence"/>
</dbReference>
<sequence length="1009" mass="116163">MVEERSVLLCLLGLLSTSYGFDVSKTNCELKPVDESFAKYMDNPGITLNEFYFKMRNYSQDPLYHNTGENYKLWRWHRTRTQHGRTLLMLSFHYDVLSMTILTIGVEPSEVLLQDNPFGCFGNITVEERGNLLRELILNDFYVTKKTSSQIEYESHTMRVVYACNSVVKNYHGYGKFINRCCNLEPNGQLLCTDQVEDAWITLLYVCITLVKVMVFLFGPLMIPSHMYDVSYMASQYVVKLQKELKMKLFVTESAQTSVRYKTRLTIQDISEWKKFQEVIGEFPMDKVIPIQIPELKIKVKGKRVIPENEPPTGLLRTLYDNLVRCKVKALDPFNECCDRSVYAKFEPQFKHKCTWHMCAQTFIRVLMVFLIPIPFYMRIFLYYQFEEGELLSRRNFSKSQGLAEYYDFYRTNIIQHLSPTHGIFIAAYVFYFLTFVSIALPSKSVSEKVKSIARCSFQDMLNVERTSVLQVLLRIGLWPFKNWGLLALLTAPVYTCVMAPACSLIFAVYCLPTIYLTYRLFYHARNKIDYKEQNVDDESPMITRKPSVVKIKKIKKNITKIDKTVHKRLMSISENEEHIFPCTWGSGTIYNIRRCIVQILVGVFCVSCLYSFILLAVEATGILVEIMAFTMMGIIVNAGSTLRYVSMALLVLVYMHDCYNNVYESYLTFNKAVIDDIMDRVEDLKTVASLPSSMQESIGFTVKPVEAVDRIPTAFVFDKSEPRWRIGHLLLFLDSFDTPRIPLRLFKKLCEVRVHGAPGPVYINLLRATGKFFIIVVFLFFVMIVVMAFGNVHQISSTNQTLATLAGGFVPMLLKNILPRKSVKLNLKTLSFKGQIDEVICEFKQNWPVCDLVIEKDEPKIDDEDETKENSDIGDEKIGSPELKRKKSCESILDGKPEDKEKEKEKEKPKENILEKYMKENAERKNKDKDKKDGNGTEGSERNSIVDENFVDLFVDLSVAETSVPWQMHGSTESVASASMLPEADFVTMESSFIDTMPQITVVNCDRI</sequence>
<evidence type="ECO:0000256" key="2">
    <source>
        <dbReference type="SAM" id="Phobius"/>
    </source>
</evidence>
<feature type="transmembrane region" description="Helical" evidence="2">
    <location>
        <begin position="423"/>
        <end position="441"/>
    </location>
</feature>
<feature type="transmembrane region" description="Helical" evidence="2">
    <location>
        <begin position="773"/>
        <end position="791"/>
    </location>
</feature>
<keyword evidence="2" id="KW-1133">Transmembrane helix</keyword>
<feature type="transmembrane region" description="Helical" evidence="2">
    <location>
        <begin position="623"/>
        <end position="646"/>
    </location>
</feature>
<reference evidence="4 5" key="1">
    <citation type="submission" date="2020-06" db="EMBL/GenBank/DDBJ databases">
        <authorList>
            <person name="Li R."/>
            <person name="Bekaert M."/>
        </authorList>
    </citation>
    <scope>NUCLEOTIDE SEQUENCE [LARGE SCALE GENOMIC DNA]</scope>
    <source>
        <strain evidence="5">wild</strain>
    </source>
</reference>
<evidence type="ECO:0000313" key="4">
    <source>
        <dbReference type="EMBL" id="CAC5408926.1"/>
    </source>
</evidence>
<feature type="chain" id="PRO_5027123209" evidence="3">
    <location>
        <begin position="21"/>
        <end position="1009"/>
    </location>
</feature>
<feature type="region of interest" description="Disordered" evidence="1">
    <location>
        <begin position="862"/>
        <end position="945"/>
    </location>
</feature>
<feature type="signal peptide" evidence="3">
    <location>
        <begin position="1"/>
        <end position="20"/>
    </location>
</feature>
<protein>
    <submittedName>
        <fullName evidence="4">Uncharacterized protein</fullName>
    </submittedName>
</protein>
<feature type="compositionally biased region" description="Basic and acidic residues" evidence="1">
    <location>
        <begin position="894"/>
        <end position="945"/>
    </location>
</feature>
<keyword evidence="3" id="KW-0732">Signal</keyword>
<name>A0A6J8DLB4_MYTCO</name>
<evidence type="ECO:0000313" key="5">
    <source>
        <dbReference type="Proteomes" id="UP000507470"/>
    </source>
</evidence>
<gene>
    <name evidence="4" type="ORF">MCOR_42268</name>
</gene>
<feature type="compositionally biased region" description="Basic and acidic residues" evidence="1">
    <location>
        <begin position="869"/>
        <end position="884"/>
    </location>
</feature>
<proteinExistence type="predicted"/>
<feature type="transmembrane region" description="Helical" evidence="2">
    <location>
        <begin position="596"/>
        <end position="617"/>
    </location>
</feature>